<dbReference type="VEuPathDB" id="FungiDB:VP01_718g1"/>
<evidence type="ECO:0000256" key="2">
    <source>
        <dbReference type="SAM" id="SignalP"/>
    </source>
</evidence>
<keyword evidence="1" id="KW-0812">Transmembrane</keyword>
<keyword evidence="4" id="KW-1185">Reference proteome</keyword>
<feature type="transmembrane region" description="Helical" evidence="1">
    <location>
        <begin position="215"/>
        <end position="235"/>
    </location>
</feature>
<dbReference type="AlphaFoldDB" id="A0A0L6UDB8"/>
<keyword evidence="1" id="KW-0472">Membrane</keyword>
<organism evidence="3 4">
    <name type="scientific">Puccinia sorghi</name>
    <dbReference type="NCBI Taxonomy" id="27349"/>
    <lineage>
        <taxon>Eukaryota</taxon>
        <taxon>Fungi</taxon>
        <taxon>Dikarya</taxon>
        <taxon>Basidiomycota</taxon>
        <taxon>Pucciniomycotina</taxon>
        <taxon>Pucciniomycetes</taxon>
        <taxon>Pucciniales</taxon>
        <taxon>Pucciniaceae</taxon>
        <taxon>Puccinia</taxon>
    </lineage>
</organism>
<sequence>MHRQCFRSFFSFLFLFFLPPFCDNTILASSTTTATHNKQNPPKKETCALFYACNWYPSLPLLLYCPTRPNALLGHSYSFSLILSHLHHCITILSSLLPLLLISDLAVCILYVKQWGVSSCSFNETICFFSSPFVEGFDAAHAINPAGQRGRFFSFLFFFSFAWSHSVSSARPFISPRSAEVTLATDGSGSIENTSRTYNSTIIYHPQISLPAHFLLLRVIVCLAIGVTNSAIILLEKHTHTHKHPWNRPSHIAPTHTDTHTRLLPIYTDTDTRLGFWCLCVHLHPSLFFLHEQKKKQGFHLVQKWVEVRRTVHLRLLSRGWVEKGGFLFFFIKESRNVCVCKSAQALETDREITDNGLFFFVDVCV</sequence>
<gene>
    <name evidence="3" type="ORF">VP01_718g1</name>
</gene>
<evidence type="ECO:0000256" key="1">
    <source>
        <dbReference type="SAM" id="Phobius"/>
    </source>
</evidence>
<feature type="transmembrane region" description="Helical" evidence="1">
    <location>
        <begin position="85"/>
        <end position="112"/>
    </location>
</feature>
<feature type="signal peptide" evidence="2">
    <location>
        <begin position="1"/>
        <end position="24"/>
    </location>
</feature>
<accession>A0A0L6UDB8</accession>
<dbReference type="EMBL" id="LAVV01012594">
    <property type="protein sequence ID" value="KNZ46538.1"/>
    <property type="molecule type" value="Genomic_DNA"/>
</dbReference>
<evidence type="ECO:0000313" key="3">
    <source>
        <dbReference type="EMBL" id="KNZ46538.1"/>
    </source>
</evidence>
<keyword evidence="2" id="KW-0732">Signal</keyword>
<feature type="chain" id="PRO_5005567629" evidence="2">
    <location>
        <begin position="25"/>
        <end position="366"/>
    </location>
</feature>
<keyword evidence="1" id="KW-1133">Transmembrane helix</keyword>
<reference evidence="3 4" key="1">
    <citation type="submission" date="2015-08" db="EMBL/GenBank/DDBJ databases">
        <title>Next Generation Sequencing and Analysis of the Genome of Puccinia sorghi L Schw, the Causal Agent of Maize Common Rust.</title>
        <authorList>
            <person name="Rochi L."/>
            <person name="Burguener G."/>
            <person name="Darino M."/>
            <person name="Turjanski A."/>
            <person name="Kreff E."/>
            <person name="Dieguez M.J."/>
            <person name="Sacco F."/>
        </authorList>
    </citation>
    <scope>NUCLEOTIDE SEQUENCE [LARGE SCALE GENOMIC DNA]</scope>
    <source>
        <strain evidence="3 4">RO10H11247</strain>
    </source>
</reference>
<comment type="caution">
    <text evidence="3">The sequence shown here is derived from an EMBL/GenBank/DDBJ whole genome shotgun (WGS) entry which is preliminary data.</text>
</comment>
<feature type="transmembrane region" description="Helical" evidence="1">
    <location>
        <begin position="152"/>
        <end position="174"/>
    </location>
</feature>
<proteinExistence type="predicted"/>
<evidence type="ECO:0000313" key="4">
    <source>
        <dbReference type="Proteomes" id="UP000037035"/>
    </source>
</evidence>
<dbReference type="Proteomes" id="UP000037035">
    <property type="component" value="Unassembled WGS sequence"/>
</dbReference>
<name>A0A0L6UDB8_9BASI</name>
<protein>
    <submittedName>
        <fullName evidence="3">Putative signal peptide protein</fullName>
    </submittedName>
</protein>